<gene>
    <name evidence="2" type="ordered locus">Belba_2387</name>
</gene>
<reference evidence="3" key="1">
    <citation type="submission" date="2012-06" db="EMBL/GenBank/DDBJ databases">
        <title>The complete genome of Belliella baltica DSM 15883.</title>
        <authorList>
            <person name="Lucas S."/>
            <person name="Copeland A."/>
            <person name="Lapidus A."/>
            <person name="Goodwin L."/>
            <person name="Pitluck S."/>
            <person name="Peters L."/>
            <person name="Mikhailova N."/>
            <person name="Davenport K."/>
            <person name="Kyrpides N."/>
            <person name="Mavromatis K."/>
            <person name="Pagani I."/>
            <person name="Ivanova N."/>
            <person name="Ovchinnikova G."/>
            <person name="Zeytun A."/>
            <person name="Detter J.C."/>
            <person name="Han C."/>
            <person name="Land M."/>
            <person name="Hauser L."/>
            <person name="Markowitz V."/>
            <person name="Cheng J.-F."/>
            <person name="Hugenholtz P."/>
            <person name="Woyke T."/>
            <person name="Wu D."/>
            <person name="Tindall B."/>
            <person name="Pomrenke H."/>
            <person name="Brambilla E."/>
            <person name="Klenk H.-P."/>
            <person name="Eisen J.A."/>
        </authorList>
    </citation>
    <scope>NUCLEOTIDE SEQUENCE [LARGE SCALE GENOMIC DNA]</scope>
    <source>
        <strain evidence="3">DSM 15883 / CIP 108006 / LMG 21964 / BA134</strain>
    </source>
</reference>
<evidence type="ECO:0000313" key="3">
    <source>
        <dbReference type="Proteomes" id="UP000006050"/>
    </source>
</evidence>
<dbReference type="Proteomes" id="UP000006050">
    <property type="component" value="Chromosome"/>
</dbReference>
<feature type="domain" description="Glycosyl transferase family 25" evidence="1">
    <location>
        <begin position="15"/>
        <end position="167"/>
    </location>
</feature>
<dbReference type="eggNOG" id="COG3306">
    <property type="taxonomic scope" value="Bacteria"/>
</dbReference>
<keyword evidence="3" id="KW-1185">Reference proteome</keyword>
<evidence type="ECO:0000313" key="2">
    <source>
        <dbReference type="EMBL" id="AFL84947.1"/>
    </source>
</evidence>
<dbReference type="HOGENOM" id="CLU_1084459_0_0_10"/>
<dbReference type="GO" id="GO:0016740">
    <property type="term" value="F:transferase activity"/>
    <property type="evidence" value="ECO:0007669"/>
    <property type="project" value="UniProtKB-KW"/>
</dbReference>
<dbReference type="EMBL" id="CP003281">
    <property type="protein sequence ID" value="AFL84947.1"/>
    <property type="molecule type" value="Genomic_DNA"/>
</dbReference>
<keyword evidence="2" id="KW-0808">Transferase</keyword>
<dbReference type="Pfam" id="PF01755">
    <property type="entry name" value="Glyco_transf_25"/>
    <property type="match status" value="1"/>
</dbReference>
<proteinExistence type="predicted"/>
<evidence type="ECO:0000259" key="1">
    <source>
        <dbReference type="Pfam" id="PF01755"/>
    </source>
</evidence>
<organism evidence="2 3">
    <name type="scientific">Belliella baltica (strain DSM 15883 / CIP 108006 / LMG 21964 / BA134)</name>
    <dbReference type="NCBI Taxonomy" id="866536"/>
    <lineage>
        <taxon>Bacteria</taxon>
        <taxon>Pseudomonadati</taxon>
        <taxon>Bacteroidota</taxon>
        <taxon>Cytophagia</taxon>
        <taxon>Cytophagales</taxon>
        <taxon>Cyclobacteriaceae</taxon>
        <taxon>Belliella</taxon>
    </lineage>
</organism>
<dbReference type="CDD" id="cd06532">
    <property type="entry name" value="Glyco_transf_25"/>
    <property type="match status" value="1"/>
</dbReference>
<dbReference type="KEGG" id="bbd:Belba_2387"/>
<dbReference type="InterPro" id="IPR002654">
    <property type="entry name" value="Glyco_trans_25"/>
</dbReference>
<accession>I3Z6S9</accession>
<dbReference type="AlphaFoldDB" id="I3Z6S9"/>
<protein>
    <submittedName>
        <fullName evidence="2">Glycosyltransferase involved in LPS biosynthesis</fullName>
    </submittedName>
</protein>
<name>I3Z6S9_BELBD</name>
<dbReference type="STRING" id="866536.Belba_2387"/>
<sequence length="256" mass="29394">MLSQLVDLNLLKCSQVIDAVYGNELDNSIKNFINLKRKPFLPTKFNRPLTAGEIGCSMSHQAIYKRMKSNDICLIIEDDVVISRDLIDFIDLIEKLPSSWELVLLGHQVARVRGARISVWGRKRLGKFTIGKPVEMAFGCYGYLINYKGARKLINAAKKMDAPIDHYTGVSDFVNLYAIKHPIIHFSKELTVYSNIAVERELVSAQATKALENKAFSKFKEFVKSSFFYHPIRFLIRLVRWCTGNLRTLKIIRSYR</sequence>